<evidence type="ECO:0000256" key="1">
    <source>
        <dbReference type="SAM" id="MobiDB-lite"/>
    </source>
</evidence>
<sequence length="120" mass="12850">MPITSIGADRDVTGSTTPRSISPLSPDLGTEDWRRAKAAMAVALDPQGNGAVVNWDNPDTLLKGTFAPVGSPFVKNDLVCRAFIASLGGQDETKWLQGSACRPSGEEWTVQDVKPWRKPA</sequence>
<proteinExistence type="predicted"/>
<reference evidence="3 4" key="2">
    <citation type="submission" date="2019-09" db="EMBL/GenBank/DDBJ databases">
        <authorList>
            <person name="Jin C."/>
        </authorList>
    </citation>
    <scope>NUCLEOTIDE SEQUENCE [LARGE SCALE GENOMIC DNA]</scope>
    <source>
        <strain evidence="3 4">BN140002</strain>
    </source>
</reference>
<name>A0A5B2VUJ7_9HYPH</name>
<accession>A0A5B2VUJ7</accession>
<comment type="caution">
    <text evidence="3">The sequence shown here is derived from an EMBL/GenBank/DDBJ whole genome shotgun (WGS) entry which is preliminary data.</text>
</comment>
<feature type="region of interest" description="Disordered" evidence="1">
    <location>
        <begin position="1"/>
        <end position="29"/>
    </location>
</feature>
<keyword evidence="4" id="KW-1185">Reference proteome</keyword>
<reference evidence="3 4" key="1">
    <citation type="submission" date="2019-09" db="EMBL/GenBank/DDBJ databases">
        <title>Salinarimonas rosea gen. nov., sp. nov., a new member of the a-2 subgroup of the Proteobacteria.</title>
        <authorList>
            <person name="Liu J."/>
        </authorList>
    </citation>
    <scope>NUCLEOTIDE SEQUENCE [LARGE SCALE GENOMIC DNA]</scope>
    <source>
        <strain evidence="3 4">BN140002</strain>
    </source>
</reference>
<dbReference type="Pfam" id="PF16998">
    <property type="entry name" value="17kDa_Anti_2"/>
    <property type="match status" value="1"/>
</dbReference>
<dbReference type="Proteomes" id="UP000323142">
    <property type="component" value="Unassembled WGS sequence"/>
</dbReference>
<feature type="domain" description="Surface antigen" evidence="2">
    <location>
        <begin position="12"/>
        <end position="116"/>
    </location>
</feature>
<evidence type="ECO:0000259" key="2">
    <source>
        <dbReference type="Pfam" id="PF16998"/>
    </source>
</evidence>
<feature type="compositionally biased region" description="Polar residues" evidence="1">
    <location>
        <begin position="13"/>
        <end position="23"/>
    </location>
</feature>
<organism evidence="3 4">
    <name type="scientific">Salinarimonas soli</name>
    <dbReference type="NCBI Taxonomy" id="1638099"/>
    <lineage>
        <taxon>Bacteria</taxon>
        <taxon>Pseudomonadati</taxon>
        <taxon>Pseudomonadota</taxon>
        <taxon>Alphaproteobacteria</taxon>
        <taxon>Hyphomicrobiales</taxon>
        <taxon>Salinarimonadaceae</taxon>
        <taxon>Salinarimonas</taxon>
    </lineage>
</organism>
<dbReference type="AlphaFoldDB" id="A0A5B2VUJ7"/>
<protein>
    <recommendedName>
        <fullName evidence="2">Surface antigen domain-containing protein</fullName>
    </recommendedName>
</protein>
<dbReference type="InterPro" id="IPR032635">
    <property type="entry name" value="Anti_2"/>
</dbReference>
<dbReference type="EMBL" id="VUOA01000006">
    <property type="protein sequence ID" value="KAA2242360.1"/>
    <property type="molecule type" value="Genomic_DNA"/>
</dbReference>
<evidence type="ECO:0000313" key="3">
    <source>
        <dbReference type="EMBL" id="KAA2242360.1"/>
    </source>
</evidence>
<evidence type="ECO:0000313" key="4">
    <source>
        <dbReference type="Proteomes" id="UP000323142"/>
    </source>
</evidence>
<dbReference type="OrthoDB" id="8017863at2"/>
<gene>
    <name evidence="3" type="ORF">F0L46_02555</name>
</gene>